<evidence type="ECO:0000313" key="1">
    <source>
        <dbReference type="EMBL" id="KAI3794380.1"/>
    </source>
</evidence>
<reference evidence="2" key="1">
    <citation type="journal article" date="2022" name="Mol. Ecol. Resour.">
        <title>The genomes of chicory, endive, great burdock and yacon provide insights into Asteraceae palaeo-polyploidization history and plant inulin production.</title>
        <authorList>
            <person name="Fan W."/>
            <person name="Wang S."/>
            <person name="Wang H."/>
            <person name="Wang A."/>
            <person name="Jiang F."/>
            <person name="Liu H."/>
            <person name="Zhao H."/>
            <person name="Xu D."/>
            <person name="Zhang Y."/>
        </authorList>
    </citation>
    <scope>NUCLEOTIDE SEQUENCE [LARGE SCALE GENOMIC DNA]</scope>
    <source>
        <strain evidence="2">cv. Yunnan</strain>
    </source>
</reference>
<evidence type="ECO:0000313" key="2">
    <source>
        <dbReference type="Proteomes" id="UP001056120"/>
    </source>
</evidence>
<accession>A0ACB9HGH5</accession>
<proteinExistence type="predicted"/>
<name>A0ACB9HGH5_9ASTR</name>
<dbReference type="EMBL" id="CM042029">
    <property type="protein sequence ID" value="KAI3794380.1"/>
    <property type="molecule type" value="Genomic_DNA"/>
</dbReference>
<comment type="caution">
    <text evidence="1">The sequence shown here is derived from an EMBL/GenBank/DDBJ whole genome shotgun (WGS) entry which is preliminary data.</text>
</comment>
<dbReference type="Proteomes" id="UP001056120">
    <property type="component" value="Linkage Group LG12"/>
</dbReference>
<gene>
    <name evidence="1" type="ORF">L1987_37011</name>
</gene>
<protein>
    <submittedName>
        <fullName evidence="1">Uncharacterized protein</fullName>
    </submittedName>
</protein>
<reference evidence="1 2" key="2">
    <citation type="journal article" date="2022" name="Mol. Ecol. Resour.">
        <title>The genomes of chicory, endive, great burdock and yacon provide insights into Asteraceae paleo-polyploidization history and plant inulin production.</title>
        <authorList>
            <person name="Fan W."/>
            <person name="Wang S."/>
            <person name="Wang H."/>
            <person name="Wang A."/>
            <person name="Jiang F."/>
            <person name="Liu H."/>
            <person name="Zhao H."/>
            <person name="Xu D."/>
            <person name="Zhang Y."/>
        </authorList>
    </citation>
    <scope>NUCLEOTIDE SEQUENCE [LARGE SCALE GENOMIC DNA]</scope>
    <source>
        <strain evidence="2">cv. Yunnan</strain>
        <tissue evidence="1">Leaves</tissue>
    </source>
</reference>
<sequence>MKLGFPKNMEFAFLKTRVLRRLIFVSSGVFVIFQEPVKNICLCVINTGSSPSHNLACQLSSSWLFDRHLHRETNSRHRRLLQNEFRLNKGRHNQYDRFDSGVVRNHQFLQKAEKRDVAGLQEKVFVRKVIGLLDKFLTYVRKRAFEIFCNMGVAGSSRAKLLATFCDDILKKGGSEKLSDEAIEDTLENVFYCYGCHPFYRRGNKV</sequence>
<keyword evidence="2" id="KW-1185">Reference proteome</keyword>
<organism evidence="1 2">
    <name type="scientific">Smallanthus sonchifolius</name>
    <dbReference type="NCBI Taxonomy" id="185202"/>
    <lineage>
        <taxon>Eukaryota</taxon>
        <taxon>Viridiplantae</taxon>
        <taxon>Streptophyta</taxon>
        <taxon>Embryophyta</taxon>
        <taxon>Tracheophyta</taxon>
        <taxon>Spermatophyta</taxon>
        <taxon>Magnoliopsida</taxon>
        <taxon>eudicotyledons</taxon>
        <taxon>Gunneridae</taxon>
        <taxon>Pentapetalae</taxon>
        <taxon>asterids</taxon>
        <taxon>campanulids</taxon>
        <taxon>Asterales</taxon>
        <taxon>Asteraceae</taxon>
        <taxon>Asteroideae</taxon>
        <taxon>Heliantheae alliance</taxon>
        <taxon>Millerieae</taxon>
        <taxon>Smallanthus</taxon>
    </lineage>
</organism>